<reference evidence="2 3" key="2">
    <citation type="submission" date="2018-11" db="EMBL/GenBank/DDBJ databases">
        <authorList>
            <consortium name="Pathogen Informatics"/>
        </authorList>
    </citation>
    <scope>NUCLEOTIDE SEQUENCE [LARGE SCALE GENOMIC DNA]</scope>
</reference>
<dbReference type="Gene3D" id="3.10.20.90">
    <property type="entry name" value="Phosphatidylinositol 3-kinase Catalytic Subunit, Chain A, domain 1"/>
    <property type="match status" value="1"/>
</dbReference>
<dbReference type="Proteomes" id="UP000276776">
    <property type="component" value="Unassembled WGS sequence"/>
</dbReference>
<dbReference type="CDD" id="cd17039">
    <property type="entry name" value="Ubl_ubiquitin_like"/>
    <property type="match status" value="1"/>
</dbReference>
<dbReference type="InterPro" id="IPR000626">
    <property type="entry name" value="Ubiquitin-like_dom"/>
</dbReference>
<dbReference type="OrthoDB" id="267397at2759"/>
<gene>
    <name evidence="2" type="ORF">TCLT_LOCUS814</name>
</gene>
<name>A0A0N5CL38_THECL</name>
<organism evidence="4">
    <name type="scientific">Thelazia callipaeda</name>
    <name type="common">Oriental eyeworm</name>
    <name type="synonym">Parasitic nematode</name>
    <dbReference type="NCBI Taxonomy" id="103827"/>
    <lineage>
        <taxon>Eukaryota</taxon>
        <taxon>Metazoa</taxon>
        <taxon>Ecdysozoa</taxon>
        <taxon>Nematoda</taxon>
        <taxon>Chromadorea</taxon>
        <taxon>Rhabditida</taxon>
        <taxon>Spirurina</taxon>
        <taxon>Spiruromorpha</taxon>
        <taxon>Thelazioidea</taxon>
        <taxon>Thelaziidae</taxon>
        <taxon>Thelazia</taxon>
    </lineage>
</organism>
<dbReference type="AlphaFoldDB" id="A0A0N5CL38"/>
<dbReference type="SUPFAM" id="SSF54236">
    <property type="entry name" value="Ubiquitin-like"/>
    <property type="match status" value="1"/>
</dbReference>
<dbReference type="STRING" id="103827.A0A0N5CL38"/>
<dbReference type="Pfam" id="PF00240">
    <property type="entry name" value="ubiquitin"/>
    <property type="match status" value="1"/>
</dbReference>
<feature type="domain" description="Ubiquitin-like" evidence="1">
    <location>
        <begin position="12"/>
        <end position="56"/>
    </location>
</feature>
<accession>A0A0N5CL38</accession>
<evidence type="ECO:0000313" key="4">
    <source>
        <dbReference type="WBParaSite" id="TCLT_0000081301-mRNA-1"/>
    </source>
</evidence>
<dbReference type="InterPro" id="IPR029071">
    <property type="entry name" value="Ubiquitin-like_domsf"/>
</dbReference>
<dbReference type="OMA" id="YNKTRNF"/>
<reference evidence="4" key="1">
    <citation type="submission" date="2017-02" db="UniProtKB">
        <authorList>
            <consortium name="WormBaseParasite"/>
        </authorList>
    </citation>
    <scope>IDENTIFICATION</scope>
</reference>
<evidence type="ECO:0000259" key="1">
    <source>
        <dbReference type="Pfam" id="PF00240"/>
    </source>
</evidence>
<evidence type="ECO:0000313" key="3">
    <source>
        <dbReference type="Proteomes" id="UP000276776"/>
    </source>
</evidence>
<keyword evidence="3" id="KW-1185">Reference proteome</keyword>
<dbReference type="WBParaSite" id="TCLT_0000081301-mRNA-1">
    <property type="protein sequence ID" value="TCLT_0000081301-mRNA-1"/>
    <property type="gene ID" value="TCLT_0000081301"/>
</dbReference>
<sequence length="83" mass="9582">MQINVIVYNKTRNFAGHKIKINVLETDTILTVKDKIMSKTDIPVSVQNITFGDESLIRHHYIRDGYTIYSTPNYIETPEQPSL</sequence>
<dbReference type="EMBL" id="UYYF01000072">
    <property type="protein sequence ID" value="VDM95940.1"/>
    <property type="molecule type" value="Genomic_DNA"/>
</dbReference>
<proteinExistence type="predicted"/>
<protein>
    <submittedName>
        <fullName evidence="4">Ubiquitin-like domain-containing protein</fullName>
    </submittedName>
</protein>
<evidence type="ECO:0000313" key="2">
    <source>
        <dbReference type="EMBL" id="VDM95940.1"/>
    </source>
</evidence>